<accession>A0A0D7WDZ7</accession>
<keyword evidence="3" id="KW-1185">Reference proteome</keyword>
<evidence type="ECO:0000256" key="1">
    <source>
        <dbReference type="ARBA" id="ARBA00022801"/>
    </source>
</evidence>
<dbReference type="PATRIC" id="fig|1435349.4.peg.345"/>
<comment type="caution">
    <text evidence="2">The sequence shown here is derived from an EMBL/GenBank/DDBJ whole genome shotgun (WGS) entry which is preliminary data.</text>
</comment>
<dbReference type="SUPFAM" id="SSF55545">
    <property type="entry name" value="beta-N-acetylhexosaminidase-like domain"/>
    <property type="match status" value="1"/>
</dbReference>
<gene>
    <name evidence="2" type="ORF">PW52_01685</name>
</gene>
<dbReference type="Gene3D" id="3.30.379.10">
    <property type="entry name" value="Chitobiase/beta-hexosaminidase domain 2-like"/>
    <property type="match status" value="1"/>
</dbReference>
<name>A0A0D7WDZ7_9FLAO</name>
<proteinExistence type="predicted"/>
<dbReference type="STRING" id="1435349.PW52_01685"/>
<dbReference type="Pfam" id="PF15979">
    <property type="entry name" value="Glyco_hydro_115"/>
    <property type="match status" value="1"/>
</dbReference>
<dbReference type="InterPro" id="IPR042301">
    <property type="entry name" value="GH115_sf"/>
</dbReference>
<evidence type="ECO:0008006" key="4">
    <source>
        <dbReference type="Google" id="ProtNLM"/>
    </source>
</evidence>
<keyword evidence="1" id="KW-0378">Hydrolase</keyword>
<dbReference type="EMBL" id="JTDW01000001">
    <property type="protein sequence ID" value="KJD37294.1"/>
    <property type="molecule type" value="Genomic_DNA"/>
</dbReference>
<dbReference type="GO" id="GO:0005975">
    <property type="term" value="P:carbohydrate metabolic process"/>
    <property type="evidence" value="ECO:0007669"/>
    <property type="project" value="UniProtKB-ARBA"/>
</dbReference>
<reference evidence="2 3" key="1">
    <citation type="submission" date="2014-11" db="EMBL/GenBank/DDBJ databases">
        <title>Tamlana sedimentorum sp. nov., isolated from shallow sand sediments of the Sea of Japan.</title>
        <authorList>
            <person name="Romanenko L.A."/>
        </authorList>
    </citation>
    <scope>NUCLEOTIDE SEQUENCE [LARGE SCALE GENOMIC DNA]</scope>
    <source>
        <strain evidence="2 3">JCM 19808</strain>
    </source>
</reference>
<dbReference type="AlphaFoldDB" id="A0A0D7WDZ7"/>
<dbReference type="Gene3D" id="3.20.20.520">
    <property type="entry name" value="Glycosyl hydrolase family 115"/>
    <property type="match status" value="1"/>
</dbReference>
<dbReference type="GO" id="GO:0016787">
    <property type="term" value="F:hydrolase activity"/>
    <property type="evidence" value="ECO:0007669"/>
    <property type="project" value="UniProtKB-KW"/>
</dbReference>
<dbReference type="PANTHER" id="PTHR37842">
    <property type="match status" value="1"/>
</dbReference>
<sequence>MLFIAAIGVNAQVTSLTINGDTPWVIAEADYENMPIQKAIRDVEKDWYKVFGYPPVIFHDKPASHWTGPVIVFGTTENTKHLIDAKVPKGKEQFHVFLGALKNNPAVVAVGADTRGAIYGLYTFSEEILGIDPMYIFTDHVPKKQTEIIVTSQDEIISKKPTFENRGWFINDEELHDGMHRDPLGGNVISMEWMDKILETLLRCKGNMIIPESAPYPDATVYDLCKRRAVVVTHHHVTPVGLNMMDWPKNVPFSFITHKDILIDAWTKAVIAQKDQEIAWVIGFRGESDGAFWNSDPEAPKTDEGRAKVIAEAMQMQTDIIKKYQPHATIVAALWNEQGALYNKGLLKIPDGVSKMFADDGRGFMRDDGGKNVAKGDGLYYHVMMQMLTQNRTTEAVPPARFYSELRRYVEKGATKYAIINVSGIRPAAMSVEAITDFLWDAESALNKTPSNAMKDYLIDWYAKEFGTALAIKLADLRLHYYNIPYMRDKMPIEGQYRGARGEHLLQFLTQGLLKRFGDGIAKVESLDKIIEETKGGRRTVDVSVVKEVLTETATFFPKLWNSTMALAKEIPENRKDYYQSHFMYQVAVHMRSAKALQIIVDACDAYAENKDPLDFAKALSLALEETELIINEAHKAEYGIWDTMYMHVRLMDFWKTRLMLKADIAKIKGEPYTAESRGYMGGSFWGSAQEYMNHAEGTFPYFYKHSGKGLTVLENKKQKK</sequence>
<dbReference type="PANTHER" id="PTHR37842:SF2">
    <property type="entry name" value="GYLCOSYL HYDROLASE 115 C-TERMINAL DOMAIN-CONTAINING PROTEIN"/>
    <property type="match status" value="1"/>
</dbReference>
<evidence type="ECO:0000313" key="3">
    <source>
        <dbReference type="Proteomes" id="UP000032578"/>
    </source>
</evidence>
<protein>
    <recommendedName>
        <fullName evidence="4">Glycosyl hydrolase family 115</fullName>
    </recommendedName>
</protein>
<dbReference type="Proteomes" id="UP000032578">
    <property type="component" value="Unassembled WGS sequence"/>
</dbReference>
<organism evidence="2 3">
    <name type="scientific">Neotamlana sedimentorum</name>
    <dbReference type="NCBI Taxonomy" id="1435349"/>
    <lineage>
        <taxon>Bacteria</taxon>
        <taxon>Pseudomonadati</taxon>
        <taxon>Bacteroidota</taxon>
        <taxon>Flavobacteriia</taxon>
        <taxon>Flavobacteriales</taxon>
        <taxon>Flavobacteriaceae</taxon>
        <taxon>Neotamlana</taxon>
    </lineage>
</organism>
<evidence type="ECO:0000313" key="2">
    <source>
        <dbReference type="EMBL" id="KJD37294.1"/>
    </source>
</evidence>
<dbReference type="InterPro" id="IPR029018">
    <property type="entry name" value="Hex-like_dom2"/>
</dbReference>
<dbReference type="InterPro" id="IPR031924">
    <property type="entry name" value="GH115"/>
</dbReference>